<dbReference type="OrthoDB" id="1684758at2"/>
<name>A0A4R2TRV7_9FIRM</name>
<sequence>MQHPRMEVMCHVNNCQYYKSDYCHAPKLEVNAKKGNTADTSKEALCSTFRPQ</sequence>
<gene>
    <name evidence="2" type="ORF">EDD79_100313</name>
</gene>
<dbReference type="InterPro" id="IPR011437">
    <property type="entry name" value="DUF1540"/>
</dbReference>
<accession>A0A4R2TRV7</accession>
<evidence type="ECO:0000313" key="2">
    <source>
        <dbReference type="EMBL" id="TCQ06588.1"/>
    </source>
</evidence>
<keyword evidence="3" id="KW-1185">Reference proteome</keyword>
<feature type="domain" description="DUF1540" evidence="1">
    <location>
        <begin position="8"/>
        <end position="49"/>
    </location>
</feature>
<dbReference type="Pfam" id="PF07561">
    <property type="entry name" value="DUF1540"/>
    <property type="match status" value="1"/>
</dbReference>
<organism evidence="2 3">
    <name type="scientific">Serpentinicella alkaliphila</name>
    <dbReference type="NCBI Taxonomy" id="1734049"/>
    <lineage>
        <taxon>Bacteria</taxon>
        <taxon>Bacillati</taxon>
        <taxon>Bacillota</taxon>
        <taxon>Clostridia</taxon>
        <taxon>Peptostreptococcales</taxon>
        <taxon>Natronincolaceae</taxon>
        <taxon>Serpentinicella</taxon>
    </lineage>
</organism>
<comment type="caution">
    <text evidence="2">The sequence shown here is derived from an EMBL/GenBank/DDBJ whole genome shotgun (WGS) entry which is preliminary data.</text>
</comment>
<proteinExistence type="predicted"/>
<dbReference type="Proteomes" id="UP000295504">
    <property type="component" value="Unassembled WGS sequence"/>
</dbReference>
<dbReference type="EMBL" id="SLYC01000003">
    <property type="protein sequence ID" value="TCQ06588.1"/>
    <property type="molecule type" value="Genomic_DNA"/>
</dbReference>
<evidence type="ECO:0000313" key="3">
    <source>
        <dbReference type="Proteomes" id="UP000295504"/>
    </source>
</evidence>
<reference evidence="2 3" key="1">
    <citation type="submission" date="2019-03" db="EMBL/GenBank/DDBJ databases">
        <title>Genomic Encyclopedia of Type Strains, Phase IV (KMG-IV): sequencing the most valuable type-strain genomes for metagenomic binning, comparative biology and taxonomic classification.</title>
        <authorList>
            <person name="Goeker M."/>
        </authorList>
    </citation>
    <scope>NUCLEOTIDE SEQUENCE [LARGE SCALE GENOMIC DNA]</scope>
    <source>
        <strain evidence="2 3">DSM 100013</strain>
    </source>
</reference>
<dbReference type="RefSeq" id="WP_132847472.1">
    <property type="nucleotide sequence ID" value="NZ_CP058648.1"/>
</dbReference>
<protein>
    <submittedName>
        <fullName evidence="2">Uncharacterized protein DUF1540</fullName>
    </submittedName>
</protein>
<evidence type="ECO:0000259" key="1">
    <source>
        <dbReference type="Pfam" id="PF07561"/>
    </source>
</evidence>
<dbReference type="AlphaFoldDB" id="A0A4R2TRV7"/>